<reference evidence="2 4" key="1">
    <citation type="submission" date="2018-12" db="EMBL/GenBank/DDBJ databases">
        <title>Venturia inaequalis Genome Resource.</title>
        <authorList>
            <person name="Lichtner F.J."/>
        </authorList>
    </citation>
    <scope>NUCLEOTIDE SEQUENCE [LARGE SCALE GENOMIC DNA]</scope>
    <source>
        <strain evidence="2 4">120213</strain>
        <strain evidence="3 5">DMI_063113</strain>
    </source>
</reference>
<feature type="compositionally biased region" description="Pro residues" evidence="1">
    <location>
        <begin position="348"/>
        <end position="363"/>
    </location>
</feature>
<dbReference type="Proteomes" id="UP000490939">
    <property type="component" value="Unassembled WGS sequence"/>
</dbReference>
<sequence length="370" mass="40609">MSNHNNTNNGYPPNGIPPGWVFYPYPPVVVYPHQTSQELSLPAPAAQPALSIAPPPPPDPAHLGCPPSEASPEPNENNRLVLPAQIKFVACHHCGTCGRPRSHAYHKEHPLIPGQVAPASTCRKCIKKQDKGEPIDSIMLSMRSHKSTRSSQLYDPPSTEPPRGRVRSVSWRHVAPRGISRPRIEGLDSEAPPPPALSVPRSSSNKPLSRAFSARLSQPPAERESHAHVRFERSASRHVKRDQQDLTPYFRHVTKRTPEVASREVEKSSKRKKRLLRDPDRRDLQSRSIASSSGSFLHVIIKTNALSSSEASSIPKSLSDIANPKPGFSQSEKARSDYEAYRAYHSRPPTPPAPTLAPSPPPFGSETTAG</sequence>
<feature type="region of interest" description="Disordered" evidence="1">
    <location>
        <begin position="308"/>
        <end position="370"/>
    </location>
</feature>
<dbReference type="EMBL" id="WNWS01000064">
    <property type="protein sequence ID" value="KAE9983296.1"/>
    <property type="molecule type" value="Genomic_DNA"/>
</dbReference>
<evidence type="ECO:0000256" key="1">
    <source>
        <dbReference type="SAM" id="MobiDB-lite"/>
    </source>
</evidence>
<feature type="compositionally biased region" description="Basic and acidic residues" evidence="1">
    <location>
        <begin position="221"/>
        <end position="235"/>
    </location>
</feature>
<proteinExistence type="predicted"/>
<evidence type="ECO:0000313" key="4">
    <source>
        <dbReference type="Proteomes" id="UP000447873"/>
    </source>
</evidence>
<dbReference type="AlphaFoldDB" id="A0A8H3V759"/>
<name>A0A8H3V759_VENIN</name>
<protein>
    <submittedName>
        <fullName evidence="2">Uncharacterized protein</fullName>
    </submittedName>
</protein>
<feature type="region of interest" description="Disordered" evidence="1">
    <location>
        <begin position="47"/>
        <end position="76"/>
    </location>
</feature>
<feature type="compositionally biased region" description="Basic and acidic residues" evidence="1">
    <location>
        <begin position="276"/>
        <end position="285"/>
    </location>
</feature>
<evidence type="ECO:0000313" key="5">
    <source>
        <dbReference type="Proteomes" id="UP000490939"/>
    </source>
</evidence>
<feature type="compositionally biased region" description="Low complexity" evidence="1">
    <location>
        <begin position="61"/>
        <end position="76"/>
    </location>
</feature>
<accession>A0A8H3V759</accession>
<dbReference type="EMBL" id="WNWR01000163">
    <property type="protein sequence ID" value="KAE9989899.1"/>
    <property type="molecule type" value="Genomic_DNA"/>
</dbReference>
<feature type="compositionally biased region" description="Basic and acidic residues" evidence="1">
    <location>
        <begin position="256"/>
        <end position="268"/>
    </location>
</feature>
<gene>
    <name evidence="3" type="ORF">EG327_002131</name>
    <name evidence="2" type="ORF">EG328_010084</name>
</gene>
<evidence type="ECO:0000313" key="2">
    <source>
        <dbReference type="EMBL" id="KAE9983296.1"/>
    </source>
</evidence>
<evidence type="ECO:0000313" key="3">
    <source>
        <dbReference type="EMBL" id="KAE9989899.1"/>
    </source>
</evidence>
<feature type="compositionally biased region" description="Basic and acidic residues" evidence="1">
    <location>
        <begin position="332"/>
        <end position="342"/>
    </location>
</feature>
<keyword evidence="5" id="KW-1185">Reference proteome</keyword>
<comment type="caution">
    <text evidence="2">The sequence shown here is derived from an EMBL/GenBank/DDBJ whole genome shotgun (WGS) entry which is preliminary data.</text>
</comment>
<dbReference type="Proteomes" id="UP000447873">
    <property type="component" value="Unassembled WGS sequence"/>
</dbReference>
<organism evidence="2 4">
    <name type="scientific">Venturia inaequalis</name>
    <name type="common">Apple scab fungus</name>
    <dbReference type="NCBI Taxonomy" id="5025"/>
    <lineage>
        <taxon>Eukaryota</taxon>
        <taxon>Fungi</taxon>
        <taxon>Dikarya</taxon>
        <taxon>Ascomycota</taxon>
        <taxon>Pezizomycotina</taxon>
        <taxon>Dothideomycetes</taxon>
        <taxon>Pleosporomycetidae</taxon>
        <taxon>Venturiales</taxon>
        <taxon>Venturiaceae</taxon>
        <taxon>Venturia</taxon>
    </lineage>
</organism>
<feature type="region of interest" description="Disordered" evidence="1">
    <location>
        <begin position="143"/>
        <end position="289"/>
    </location>
</feature>